<reference evidence="1 2" key="1">
    <citation type="submission" date="2024-04" db="EMBL/GenBank/DDBJ databases">
        <title>Symmetric and asymmetric DNA N6-adenine methylation regulates different biological responses in Mucorales.</title>
        <authorList>
            <consortium name="Lawrence Berkeley National Laboratory"/>
            <person name="Lax C."/>
            <person name="Mondo S.J."/>
            <person name="Osorio-Concepcion M."/>
            <person name="Muszewska A."/>
            <person name="Corrochano-Luque M."/>
            <person name="Gutierrez G."/>
            <person name="Riley R."/>
            <person name="Lipzen A."/>
            <person name="Guo J."/>
            <person name="Hundley H."/>
            <person name="Amirebrahimi M."/>
            <person name="Ng V."/>
            <person name="Lorenzo-Gutierrez D."/>
            <person name="Binder U."/>
            <person name="Yang J."/>
            <person name="Song Y."/>
            <person name="Canovas D."/>
            <person name="Navarro E."/>
            <person name="Freitag M."/>
            <person name="Gabaldon T."/>
            <person name="Grigoriev I.V."/>
            <person name="Corrochano L.M."/>
            <person name="Nicolas F.E."/>
            <person name="Garre V."/>
        </authorList>
    </citation>
    <scope>NUCLEOTIDE SEQUENCE [LARGE SCALE GENOMIC DNA]</scope>
    <source>
        <strain evidence="1 2">L51</strain>
    </source>
</reference>
<evidence type="ECO:0000313" key="1">
    <source>
        <dbReference type="EMBL" id="KAL0092054.1"/>
    </source>
</evidence>
<dbReference type="Proteomes" id="UP001448207">
    <property type="component" value="Unassembled WGS sequence"/>
</dbReference>
<name>A0ABR3B7K4_PHYBL</name>
<keyword evidence="2" id="KW-1185">Reference proteome</keyword>
<protein>
    <submittedName>
        <fullName evidence="1">Uncharacterized protein</fullName>
    </submittedName>
</protein>
<proteinExistence type="predicted"/>
<comment type="caution">
    <text evidence="1">The sequence shown here is derived from an EMBL/GenBank/DDBJ whole genome shotgun (WGS) entry which is preliminary data.</text>
</comment>
<organism evidence="1 2">
    <name type="scientific">Phycomyces blakesleeanus</name>
    <dbReference type="NCBI Taxonomy" id="4837"/>
    <lineage>
        <taxon>Eukaryota</taxon>
        <taxon>Fungi</taxon>
        <taxon>Fungi incertae sedis</taxon>
        <taxon>Mucoromycota</taxon>
        <taxon>Mucoromycotina</taxon>
        <taxon>Mucoromycetes</taxon>
        <taxon>Mucorales</taxon>
        <taxon>Phycomycetaceae</taxon>
        <taxon>Phycomyces</taxon>
    </lineage>
</organism>
<evidence type="ECO:0000313" key="2">
    <source>
        <dbReference type="Proteomes" id="UP001448207"/>
    </source>
</evidence>
<gene>
    <name evidence="1" type="ORF">J3Q64DRAFT_1696181</name>
</gene>
<dbReference type="EMBL" id="JBCLYO010000003">
    <property type="protein sequence ID" value="KAL0092054.1"/>
    <property type="molecule type" value="Genomic_DNA"/>
</dbReference>
<sequence>MLWLCLKQSNVVFIRIPRFYVSKKNRVLTNQNTSKSGLYSESHHSIPYKIDAISLNLDIKRKCEKMLWLRLKQSNVVFIRIPRFYVSKKNRVLTNQNTSKSGLYSESHHSIPYKIDAISLNLDIKRKCEKMLWLRLKQSNVVFIRIPRFYVSKKNRVLTNQNTSKSGLYSESHHSIPYKIDAISLNLDIKRKCEKMLWLRLKQSNVVFIRIPRFYVSKKNRVLTNQNTSKSGLYSESHHSIPYKIDAISLNLDIKRKCEKMLWLRLKQSNVVFIRIPRFYASKKNRVLTNISGRLQGIFGTQTV</sequence>
<accession>A0ABR3B7K4</accession>